<protein>
    <submittedName>
        <fullName evidence="4">GNAT family N-acetyltransferase</fullName>
    </submittedName>
</protein>
<dbReference type="InterPro" id="IPR016181">
    <property type="entry name" value="Acyl_CoA_acyltransferase"/>
</dbReference>
<name>A0A3P1SC31_9ACTO</name>
<reference evidence="4 5" key="1">
    <citation type="submission" date="2018-11" db="EMBL/GenBank/DDBJ databases">
        <title>Genomes From Bacteria Associated with the Canine Oral Cavity: a Test Case for Automated Genome-Based Taxonomic Assignment.</title>
        <authorList>
            <person name="Coil D.A."/>
            <person name="Jospin G."/>
            <person name="Darling A.E."/>
            <person name="Wallis C."/>
            <person name="Davis I.J."/>
            <person name="Harris S."/>
            <person name="Eisen J.A."/>
            <person name="Holcombe L.J."/>
            <person name="O'Flynn C."/>
        </authorList>
    </citation>
    <scope>NUCLEOTIDE SEQUENCE [LARGE SCALE GENOMIC DNA]</scope>
    <source>
        <strain evidence="4 5">OH770</strain>
    </source>
</reference>
<dbReference type="Pfam" id="PF00583">
    <property type="entry name" value="Acetyltransf_1"/>
    <property type="match status" value="1"/>
</dbReference>
<keyword evidence="1 4" id="KW-0808">Transferase</keyword>
<keyword evidence="2" id="KW-0012">Acyltransferase</keyword>
<accession>A0A3P1SC31</accession>
<dbReference type="Gene3D" id="3.40.630.30">
    <property type="match status" value="1"/>
</dbReference>
<evidence type="ECO:0000256" key="1">
    <source>
        <dbReference type="ARBA" id="ARBA00022679"/>
    </source>
</evidence>
<evidence type="ECO:0000313" key="5">
    <source>
        <dbReference type="Proteomes" id="UP000280444"/>
    </source>
</evidence>
<dbReference type="AlphaFoldDB" id="A0A3P1SC31"/>
<dbReference type="PANTHER" id="PTHR43877">
    <property type="entry name" value="AMINOALKYLPHOSPHONATE N-ACETYLTRANSFERASE-RELATED-RELATED"/>
    <property type="match status" value="1"/>
</dbReference>
<organism evidence="4 5">
    <name type="scientific">Schaalia canis</name>
    <dbReference type="NCBI Taxonomy" id="100469"/>
    <lineage>
        <taxon>Bacteria</taxon>
        <taxon>Bacillati</taxon>
        <taxon>Actinomycetota</taxon>
        <taxon>Actinomycetes</taxon>
        <taxon>Actinomycetales</taxon>
        <taxon>Actinomycetaceae</taxon>
        <taxon>Schaalia</taxon>
    </lineage>
</organism>
<evidence type="ECO:0000313" key="4">
    <source>
        <dbReference type="EMBL" id="RRC94517.1"/>
    </source>
</evidence>
<keyword evidence="5" id="KW-1185">Reference proteome</keyword>
<evidence type="ECO:0000259" key="3">
    <source>
        <dbReference type="PROSITE" id="PS51186"/>
    </source>
</evidence>
<gene>
    <name evidence="4" type="ORF">EII11_09870</name>
</gene>
<dbReference type="InterPro" id="IPR000182">
    <property type="entry name" value="GNAT_dom"/>
</dbReference>
<dbReference type="OrthoDB" id="273614at2"/>
<dbReference type="SUPFAM" id="SSF55729">
    <property type="entry name" value="Acyl-CoA N-acyltransferases (Nat)"/>
    <property type="match status" value="1"/>
</dbReference>
<dbReference type="RefSeq" id="WP_124872268.1">
    <property type="nucleotide sequence ID" value="NZ_RQZF01000014.1"/>
</dbReference>
<feature type="domain" description="N-acetyltransferase" evidence="3">
    <location>
        <begin position="5"/>
        <end position="148"/>
    </location>
</feature>
<dbReference type="PROSITE" id="PS51186">
    <property type="entry name" value="GNAT"/>
    <property type="match status" value="1"/>
</dbReference>
<dbReference type="Proteomes" id="UP000280444">
    <property type="component" value="Unassembled WGS sequence"/>
</dbReference>
<dbReference type="InterPro" id="IPR050832">
    <property type="entry name" value="Bact_Acetyltransf"/>
</dbReference>
<dbReference type="CDD" id="cd04301">
    <property type="entry name" value="NAT_SF"/>
    <property type="match status" value="1"/>
</dbReference>
<sequence>MSIEIAHSPNAELVSAMERLIPQLSRSSAPLDQAGCERLLAQPGVFLFTFRPDTPNDDGEQPILGMLSLVTFEIPTGIRAWIEDVVVDNEARGHGAGQALVEAALTHAEKLGARTVDLTSRPSREAANRLYQRCGFVQRETNVYRFNG</sequence>
<proteinExistence type="predicted"/>
<evidence type="ECO:0000256" key="2">
    <source>
        <dbReference type="ARBA" id="ARBA00023315"/>
    </source>
</evidence>
<dbReference type="EMBL" id="RQZF01000014">
    <property type="protein sequence ID" value="RRC94517.1"/>
    <property type="molecule type" value="Genomic_DNA"/>
</dbReference>
<dbReference type="GO" id="GO:0016747">
    <property type="term" value="F:acyltransferase activity, transferring groups other than amino-acyl groups"/>
    <property type="evidence" value="ECO:0007669"/>
    <property type="project" value="InterPro"/>
</dbReference>
<comment type="caution">
    <text evidence="4">The sequence shown here is derived from an EMBL/GenBank/DDBJ whole genome shotgun (WGS) entry which is preliminary data.</text>
</comment>